<protein>
    <submittedName>
        <fullName evidence="2">Uncharacterized protein</fullName>
    </submittedName>
</protein>
<dbReference type="RefSeq" id="WP_145245124.1">
    <property type="nucleotide sequence ID" value="NZ_CP036278.1"/>
</dbReference>
<keyword evidence="3" id="KW-1185">Reference proteome</keyword>
<dbReference type="AlphaFoldDB" id="A0A518AHA0"/>
<dbReference type="KEGG" id="amuc:Pan181_02780"/>
<dbReference type="EMBL" id="CP036278">
    <property type="protein sequence ID" value="QDU54098.1"/>
    <property type="molecule type" value="Genomic_DNA"/>
</dbReference>
<dbReference type="Proteomes" id="UP000315750">
    <property type="component" value="Chromosome"/>
</dbReference>
<proteinExistence type="predicted"/>
<evidence type="ECO:0000313" key="2">
    <source>
        <dbReference type="EMBL" id="QDU54098.1"/>
    </source>
</evidence>
<feature type="region of interest" description="Disordered" evidence="1">
    <location>
        <begin position="242"/>
        <end position="288"/>
    </location>
</feature>
<dbReference type="PROSITE" id="PS51257">
    <property type="entry name" value="PROKAR_LIPOPROTEIN"/>
    <property type="match status" value="1"/>
</dbReference>
<sequence>MRWCIVLHLVFVVVVATTGCHGSRWAKRDADYRQKYPEHSDDTLQTIKQAVDARHVKHKGGKYVALAGRDDPFAGGIDVGGFVYPEPWLELRGGLSGLVHESGKRPYSAGLLTSARVQPPSRFAPFAGVGGYLGWAGCDFRDIGDHTYFPEEETYFPEVEEEETSLGGELIGAAIVGTATAKHEFVVAAFPEVGAHFWIDHRRRVTVSASYWFSNQDYNEDFLFFTIGFSWFGDEYQDFEMTTSKPFHPGELPDLPMPPPQAEPAPGSPYASLEFDNAPATSPYDSAVAPVEPVTTEVLPPYPVARILPEGPEFPVESSPSQEPTLPKE</sequence>
<evidence type="ECO:0000256" key="1">
    <source>
        <dbReference type="SAM" id="MobiDB-lite"/>
    </source>
</evidence>
<feature type="region of interest" description="Disordered" evidence="1">
    <location>
        <begin position="309"/>
        <end position="329"/>
    </location>
</feature>
<gene>
    <name evidence="2" type="ORF">Pan181_02780</name>
</gene>
<accession>A0A518AHA0</accession>
<evidence type="ECO:0000313" key="3">
    <source>
        <dbReference type="Proteomes" id="UP000315750"/>
    </source>
</evidence>
<organism evidence="2 3">
    <name type="scientific">Aeoliella mucimassa</name>
    <dbReference type="NCBI Taxonomy" id="2527972"/>
    <lineage>
        <taxon>Bacteria</taxon>
        <taxon>Pseudomonadati</taxon>
        <taxon>Planctomycetota</taxon>
        <taxon>Planctomycetia</taxon>
        <taxon>Pirellulales</taxon>
        <taxon>Lacipirellulaceae</taxon>
        <taxon>Aeoliella</taxon>
    </lineage>
</organism>
<feature type="compositionally biased region" description="Pro residues" evidence="1">
    <location>
        <begin position="255"/>
        <end position="267"/>
    </location>
</feature>
<feature type="compositionally biased region" description="Polar residues" evidence="1">
    <location>
        <begin position="318"/>
        <end position="329"/>
    </location>
</feature>
<name>A0A518AHA0_9BACT</name>
<reference evidence="2 3" key="1">
    <citation type="submission" date="2019-02" db="EMBL/GenBank/DDBJ databases">
        <title>Deep-cultivation of Planctomycetes and their phenomic and genomic characterization uncovers novel biology.</title>
        <authorList>
            <person name="Wiegand S."/>
            <person name="Jogler M."/>
            <person name="Boedeker C."/>
            <person name="Pinto D."/>
            <person name="Vollmers J."/>
            <person name="Rivas-Marin E."/>
            <person name="Kohn T."/>
            <person name="Peeters S.H."/>
            <person name="Heuer A."/>
            <person name="Rast P."/>
            <person name="Oberbeckmann S."/>
            <person name="Bunk B."/>
            <person name="Jeske O."/>
            <person name="Meyerdierks A."/>
            <person name="Storesund J.E."/>
            <person name="Kallscheuer N."/>
            <person name="Luecker S."/>
            <person name="Lage O.M."/>
            <person name="Pohl T."/>
            <person name="Merkel B.J."/>
            <person name="Hornburger P."/>
            <person name="Mueller R.-W."/>
            <person name="Bruemmer F."/>
            <person name="Labrenz M."/>
            <person name="Spormann A.M."/>
            <person name="Op den Camp H."/>
            <person name="Overmann J."/>
            <person name="Amann R."/>
            <person name="Jetten M.S.M."/>
            <person name="Mascher T."/>
            <person name="Medema M.H."/>
            <person name="Devos D.P."/>
            <person name="Kaster A.-K."/>
            <person name="Ovreas L."/>
            <person name="Rohde M."/>
            <person name="Galperin M.Y."/>
            <person name="Jogler C."/>
        </authorList>
    </citation>
    <scope>NUCLEOTIDE SEQUENCE [LARGE SCALE GENOMIC DNA]</scope>
    <source>
        <strain evidence="2 3">Pan181</strain>
    </source>
</reference>
<dbReference type="OrthoDB" id="258860at2"/>